<comment type="caution">
    <text evidence="2">The sequence shown here is derived from an EMBL/GenBank/DDBJ whole genome shotgun (WGS) entry which is preliminary data.</text>
</comment>
<reference evidence="2 3" key="1">
    <citation type="submission" date="2020-08" db="EMBL/GenBank/DDBJ databases">
        <title>Genomic Encyclopedia of Type Strains, Phase IV (KMG-IV): sequencing the most valuable type-strain genomes for metagenomic binning, comparative biology and taxonomic classification.</title>
        <authorList>
            <person name="Goeker M."/>
        </authorList>
    </citation>
    <scope>NUCLEOTIDE SEQUENCE [LARGE SCALE GENOMIC DNA]</scope>
    <source>
        <strain evidence="2 3">DSM 103737</strain>
    </source>
</reference>
<dbReference type="InterPro" id="IPR041667">
    <property type="entry name" value="Cupin_8"/>
</dbReference>
<protein>
    <recommendedName>
        <fullName evidence="1">JmjC domain-containing protein</fullName>
    </recommendedName>
</protein>
<organism evidence="2 3">
    <name type="scientific">Chelatococcus caeni</name>
    <dbReference type="NCBI Taxonomy" id="1348468"/>
    <lineage>
        <taxon>Bacteria</taxon>
        <taxon>Pseudomonadati</taxon>
        <taxon>Pseudomonadota</taxon>
        <taxon>Alphaproteobacteria</taxon>
        <taxon>Hyphomicrobiales</taxon>
        <taxon>Chelatococcaceae</taxon>
        <taxon>Chelatococcus</taxon>
    </lineage>
</organism>
<dbReference type="PANTHER" id="PTHR12461">
    <property type="entry name" value="HYPOXIA-INDUCIBLE FACTOR 1 ALPHA INHIBITOR-RELATED"/>
    <property type="match status" value="1"/>
</dbReference>
<feature type="domain" description="JmjC" evidence="1">
    <location>
        <begin position="98"/>
        <end position="249"/>
    </location>
</feature>
<gene>
    <name evidence="2" type="ORF">GGR16_004251</name>
</gene>
<dbReference type="EMBL" id="JACIEN010000006">
    <property type="protein sequence ID" value="MBB4019204.1"/>
    <property type="molecule type" value="Genomic_DNA"/>
</dbReference>
<evidence type="ECO:0000259" key="1">
    <source>
        <dbReference type="PROSITE" id="PS51184"/>
    </source>
</evidence>
<dbReference type="RefSeq" id="WP_019403759.1">
    <property type="nucleotide sequence ID" value="NZ_JACIEN010000006.1"/>
</dbReference>
<dbReference type="AlphaFoldDB" id="A0A840C116"/>
<name>A0A840C116_9HYPH</name>
<dbReference type="PANTHER" id="PTHR12461:SF105">
    <property type="entry name" value="HYPOXIA-INDUCIBLE FACTOR 1-ALPHA INHIBITOR"/>
    <property type="match status" value="1"/>
</dbReference>
<dbReference type="SMART" id="SM00558">
    <property type="entry name" value="JmjC"/>
    <property type="match status" value="1"/>
</dbReference>
<dbReference type="Pfam" id="PF13621">
    <property type="entry name" value="Cupin_8"/>
    <property type="match status" value="1"/>
</dbReference>
<accession>A0A840C116</accession>
<dbReference type="PROSITE" id="PS51184">
    <property type="entry name" value="JMJC"/>
    <property type="match status" value="1"/>
</dbReference>
<dbReference type="SUPFAM" id="SSF51197">
    <property type="entry name" value="Clavaminate synthase-like"/>
    <property type="match status" value="1"/>
</dbReference>
<proteinExistence type="predicted"/>
<evidence type="ECO:0000313" key="2">
    <source>
        <dbReference type="EMBL" id="MBB4019204.1"/>
    </source>
</evidence>
<dbReference type="Proteomes" id="UP000577362">
    <property type="component" value="Unassembled WGS sequence"/>
</dbReference>
<dbReference type="InterPro" id="IPR003347">
    <property type="entry name" value="JmjC_dom"/>
</dbReference>
<evidence type="ECO:0000313" key="3">
    <source>
        <dbReference type="Proteomes" id="UP000577362"/>
    </source>
</evidence>
<dbReference type="Gene3D" id="2.60.120.650">
    <property type="entry name" value="Cupin"/>
    <property type="match status" value="1"/>
</dbReference>
<keyword evidence="3" id="KW-1185">Reference proteome</keyword>
<sequence length="310" mass="35114">MIAEITATEADFSSRFPREPFATRHNLADHPLFSLTTLARLAKTLPRDRVEYNAGDVAPGVKPEDVPTLDMPAEEVVHRIEQCNAWMVLKRVEVEPAYRALLEEVLTGVAEKLGHGSLEEAGFHDIQGFVFVASANATTPFHVDPEENFFVQIRGPKFFHIFDNRDRSLLSDEELEMLPSKHRNKRYDPRHEEKAQVFSLQAGDGLFVPHLWPHWVRTGDGHSVSMAITWKSPRAERLNTLLRANGLLRKYGFPQPAPGTSPLMDGVKVAAYRAMRAVIEPLRRSEGMRRTLRGLVFGKQANYYYGEKKA</sequence>